<dbReference type="InterPro" id="IPR007110">
    <property type="entry name" value="Ig-like_dom"/>
</dbReference>
<name>A0A423SN97_PENVA</name>
<proteinExistence type="predicted"/>
<keyword evidence="4" id="KW-1185">Reference proteome</keyword>
<organism evidence="3 4">
    <name type="scientific">Penaeus vannamei</name>
    <name type="common">Whiteleg shrimp</name>
    <name type="synonym">Litopenaeus vannamei</name>
    <dbReference type="NCBI Taxonomy" id="6689"/>
    <lineage>
        <taxon>Eukaryota</taxon>
        <taxon>Metazoa</taxon>
        <taxon>Ecdysozoa</taxon>
        <taxon>Arthropoda</taxon>
        <taxon>Crustacea</taxon>
        <taxon>Multicrustacea</taxon>
        <taxon>Malacostraca</taxon>
        <taxon>Eumalacostraca</taxon>
        <taxon>Eucarida</taxon>
        <taxon>Decapoda</taxon>
        <taxon>Dendrobranchiata</taxon>
        <taxon>Penaeoidea</taxon>
        <taxon>Penaeidae</taxon>
        <taxon>Penaeus</taxon>
    </lineage>
</organism>
<dbReference type="Gene3D" id="2.60.40.10">
    <property type="entry name" value="Immunoglobulins"/>
    <property type="match status" value="1"/>
</dbReference>
<dbReference type="InterPro" id="IPR013783">
    <property type="entry name" value="Ig-like_fold"/>
</dbReference>
<gene>
    <name evidence="3" type="ORF">C7M84_016344</name>
</gene>
<dbReference type="EMBL" id="QCYY01003057">
    <property type="protein sequence ID" value="ROT65680.1"/>
    <property type="molecule type" value="Genomic_DNA"/>
</dbReference>
<evidence type="ECO:0000256" key="1">
    <source>
        <dbReference type="SAM" id="SignalP"/>
    </source>
</evidence>
<evidence type="ECO:0000259" key="2">
    <source>
        <dbReference type="PROSITE" id="PS50835"/>
    </source>
</evidence>
<feature type="signal peptide" evidence="1">
    <location>
        <begin position="1"/>
        <end position="19"/>
    </location>
</feature>
<evidence type="ECO:0000313" key="3">
    <source>
        <dbReference type="EMBL" id="ROT65680.1"/>
    </source>
</evidence>
<dbReference type="Proteomes" id="UP000283509">
    <property type="component" value="Unassembled WGS sequence"/>
</dbReference>
<accession>A0A423SN97</accession>
<feature type="domain" description="Ig-like" evidence="2">
    <location>
        <begin position="83"/>
        <end position="138"/>
    </location>
</feature>
<dbReference type="PROSITE" id="PS50835">
    <property type="entry name" value="IG_LIKE"/>
    <property type="match status" value="1"/>
</dbReference>
<keyword evidence="1" id="KW-0732">Signal</keyword>
<feature type="chain" id="PRO_5019464711" description="Ig-like domain-containing protein" evidence="1">
    <location>
        <begin position="20"/>
        <end position="138"/>
    </location>
</feature>
<evidence type="ECO:0000313" key="4">
    <source>
        <dbReference type="Proteomes" id="UP000283509"/>
    </source>
</evidence>
<comment type="caution">
    <text evidence="3">The sequence shown here is derived from an EMBL/GenBank/DDBJ whole genome shotgun (WGS) entry which is preliminary data.</text>
</comment>
<dbReference type="AlphaFoldDB" id="A0A423SN97"/>
<feature type="non-terminal residue" evidence="3">
    <location>
        <position position="138"/>
    </location>
</feature>
<sequence>MRLLIKLMVLLTAAGVSRGDTLPTLFLSSLRPASRWASAGRPSPFGVPMQISMKTARFVVVSEGQYDHAHHTHGREENVVKKPHFAATNTSSRVYLGATASLDCTVHDITNESVSWMRRVDDMLELLTWDTHTYAIDK</sequence>
<reference evidence="3 4" key="2">
    <citation type="submission" date="2019-01" db="EMBL/GenBank/DDBJ databases">
        <title>The decoding of complex shrimp genome reveals the adaptation for benthos swimmer, frequently molting mechanism and breeding impact on genome.</title>
        <authorList>
            <person name="Sun Y."/>
            <person name="Gao Y."/>
            <person name="Yu Y."/>
        </authorList>
    </citation>
    <scope>NUCLEOTIDE SEQUENCE [LARGE SCALE GENOMIC DNA]</scope>
    <source>
        <tissue evidence="3">Muscle</tissue>
    </source>
</reference>
<reference evidence="3 4" key="1">
    <citation type="submission" date="2018-04" db="EMBL/GenBank/DDBJ databases">
        <authorList>
            <person name="Zhang X."/>
            <person name="Yuan J."/>
            <person name="Li F."/>
            <person name="Xiang J."/>
        </authorList>
    </citation>
    <scope>NUCLEOTIDE SEQUENCE [LARGE SCALE GENOMIC DNA]</scope>
    <source>
        <tissue evidence="3">Muscle</tissue>
    </source>
</reference>
<protein>
    <recommendedName>
        <fullName evidence="2">Ig-like domain-containing protein</fullName>
    </recommendedName>
</protein>